<evidence type="ECO:0000313" key="1">
    <source>
        <dbReference type="EMBL" id="KAJ4439732.1"/>
    </source>
</evidence>
<accession>A0ABQ8T1C5</accession>
<protein>
    <submittedName>
        <fullName evidence="1">Uncharacterized protein</fullName>
    </submittedName>
</protein>
<evidence type="ECO:0000313" key="2">
    <source>
        <dbReference type="Proteomes" id="UP001148838"/>
    </source>
</evidence>
<gene>
    <name evidence="1" type="ORF">ANN_07860</name>
</gene>
<sequence>MLYVWMTAAEQNKHNYMNTFNNKRPVGRPRSRWKGEIQKECMEMGITNWEELAKDRTEWKRFVKLT</sequence>
<reference evidence="1 2" key="1">
    <citation type="journal article" date="2022" name="Allergy">
        <title>Genome assembly and annotation of Periplaneta americana reveal a comprehensive cockroach allergen profile.</title>
        <authorList>
            <person name="Wang L."/>
            <person name="Xiong Q."/>
            <person name="Saelim N."/>
            <person name="Wang L."/>
            <person name="Nong W."/>
            <person name="Wan A.T."/>
            <person name="Shi M."/>
            <person name="Liu X."/>
            <person name="Cao Q."/>
            <person name="Hui J.H.L."/>
            <person name="Sookrung N."/>
            <person name="Leung T.F."/>
            <person name="Tungtrongchitr A."/>
            <person name="Tsui S.K.W."/>
        </authorList>
    </citation>
    <scope>NUCLEOTIDE SEQUENCE [LARGE SCALE GENOMIC DNA]</scope>
    <source>
        <strain evidence="1">PWHHKU_190912</strain>
    </source>
</reference>
<name>A0ABQ8T1C5_PERAM</name>
<keyword evidence="2" id="KW-1185">Reference proteome</keyword>
<organism evidence="1 2">
    <name type="scientific">Periplaneta americana</name>
    <name type="common">American cockroach</name>
    <name type="synonym">Blatta americana</name>
    <dbReference type="NCBI Taxonomy" id="6978"/>
    <lineage>
        <taxon>Eukaryota</taxon>
        <taxon>Metazoa</taxon>
        <taxon>Ecdysozoa</taxon>
        <taxon>Arthropoda</taxon>
        <taxon>Hexapoda</taxon>
        <taxon>Insecta</taxon>
        <taxon>Pterygota</taxon>
        <taxon>Neoptera</taxon>
        <taxon>Polyneoptera</taxon>
        <taxon>Dictyoptera</taxon>
        <taxon>Blattodea</taxon>
        <taxon>Blattoidea</taxon>
        <taxon>Blattidae</taxon>
        <taxon>Blattinae</taxon>
        <taxon>Periplaneta</taxon>
    </lineage>
</organism>
<dbReference type="EMBL" id="JAJSOF020000017">
    <property type="protein sequence ID" value="KAJ4439732.1"/>
    <property type="molecule type" value="Genomic_DNA"/>
</dbReference>
<comment type="caution">
    <text evidence="1">The sequence shown here is derived from an EMBL/GenBank/DDBJ whole genome shotgun (WGS) entry which is preliminary data.</text>
</comment>
<proteinExistence type="predicted"/>
<dbReference type="Proteomes" id="UP001148838">
    <property type="component" value="Unassembled WGS sequence"/>
</dbReference>